<dbReference type="EMBL" id="GGFL01010139">
    <property type="protein sequence ID" value="MBW74317.1"/>
    <property type="molecule type" value="Transcribed_RNA"/>
</dbReference>
<name>A0A2M4D9W1_ANODA</name>
<proteinExistence type="predicted"/>
<sequence>MRRSSESVTRLTASSSLLLLVLGFFGSFVSGSGCLRSFLPYHHHRGQPLRRLTINSGSWTAADTARLLFPSFTYTQH</sequence>
<protein>
    <submittedName>
        <fullName evidence="1">Putative secreted protein</fullName>
    </submittedName>
</protein>
<evidence type="ECO:0000313" key="1">
    <source>
        <dbReference type="EMBL" id="MBW74317.1"/>
    </source>
</evidence>
<organism evidence="1">
    <name type="scientific">Anopheles darlingi</name>
    <name type="common">Mosquito</name>
    <dbReference type="NCBI Taxonomy" id="43151"/>
    <lineage>
        <taxon>Eukaryota</taxon>
        <taxon>Metazoa</taxon>
        <taxon>Ecdysozoa</taxon>
        <taxon>Arthropoda</taxon>
        <taxon>Hexapoda</taxon>
        <taxon>Insecta</taxon>
        <taxon>Pterygota</taxon>
        <taxon>Neoptera</taxon>
        <taxon>Endopterygota</taxon>
        <taxon>Diptera</taxon>
        <taxon>Nematocera</taxon>
        <taxon>Culicoidea</taxon>
        <taxon>Culicidae</taxon>
        <taxon>Anophelinae</taxon>
        <taxon>Anopheles</taxon>
    </lineage>
</organism>
<dbReference type="AlphaFoldDB" id="A0A2M4D9W1"/>
<accession>A0A2M4D9W1</accession>
<dbReference type="PROSITE" id="PS51257">
    <property type="entry name" value="PROKAR_LIPOPROTEIN"/>
    <property type="match status" value="1"/>
</dbReference>
<reference evidence="1" key="1">
    <citation type="submission" date="2018-01" db="EMBL/GenBank/DDBJ databases">
        <title>An insight into the sialome of Amazonian anophelines.</title>
        <authorList>
            <person name="Ribeiro J.M."/>
            <person name="Scarpassa V."/>
            <person name="Calvo E."/>
        </authorList>
    </citation>
    <scope>NUCLEOTIDE SEQUENCE</scope>
</reference>